<dbReference type="SUPFAM" id="SSF53448">
    <property type="entry name" value="Nucleotide-diphospho-sugar transferases"/>
    <property type="match status" value="1"/>
</dbReference>
<evidence type="ECO:0000313" key="3">
    <source>
        <dbReference type="Proteomes" id="UP000178870"/>
    </source>
</evidence>
<accession>A0A1F7YWH1</accession>
<sequence>MKISVIVTNWNGLDIIKKSLPRVIAASPEAMEIIFSDDASTDDSVNFARSLAQKHPKLRVIVQKKNVGFVENSNYAVRHCKGALVILLNSDVYPQKGYITSTLRHFKNKNVFGVGLCEVGHENWAKLIWKDGYLQYQPGIEVSKLHITGWLSGGTSIVRRKLFLRLGGFDQVYAPFYSEDVDLGYRAWKSGYTLIWEPKAKVKHYSRSTTSKISHKYVFFIQERNRLLTVWRNIKDQNLLWSNRLAILYRVLHSPGYTKVILAALKQTLVFPPPKVFPKLHDKEIFDKFSTSRPLDP</sequence>
<dbReference type="Pfam" id="PF00535">
    <property type="entry name" value="Glycos_transf_2"/>
    <property type="match status" value="1"/>
</dbReference>
<dbReference type="PANTHER" id="PTHR43179">
    <property type="entry name" value="RHAMNOSYLTRANSFERASE WBBL"/>
    <property type="match status" value="1"/>
</dbReference>
<reference evidence="2 3" key="1">
    <citation type="journal article" date="2016" name="Nat. Commun.">
        <title>Thousands of microbial genomes shed light on interconnected biogeochemical processes in an aquifer system.</title>
        <authorList>
            <person name="Anantharaman K."/>
            <person name="Brown C.T."/>
            <person name="Hug L.A."/>
            <person name="Sharon I."/>
            <person name="Castelle C.J."/>
            <person name="Probst A.J."/>
            <person name="Thomas B.C."/>
            <person name="Singh A."/>
            <person name="Wilkins M.J."/>
            <person name="Karaoz U."/>
            <person name="Brodie E.L."/>
            <person name="Williams K.H."/>
            <person name="Hubbard S.S."/>
            <person name="Banfield J.F."/>
        </authorList>
    </citation>
    <scope>NUCLEOTIDE SEQUENCE [LARGE SCALE GENOMIC DNA]</scope>
</reference>
<dbReference type="Gene3D" id="3.90.550.10">
    <property type="entry name" value="Spore Coat Polysaccharide Biosynthesis Protein SpsA, Chain A"/>
    <property type="match status" value="1"/>
</dbReference>
<dbReference type="EMBL" id="MGGP01000024">
    <property type="protein sequence ID" value="OGM31524.1"/>
    <property type="molecule type" value="Genomic_DNA"/>
</dbReference>
<gene>
    <name evidence="2" type="ORF">A2803_02195</name>
</gene>
<protein>
    <recommendedName>
        <fullName evidence="1">Glycosyltransferase 2-like domain-containing protein</fullName>
    </recommendedName>
</protein>
<dbReference type="InterPro" id="IPR001173">
    <property type="entry name" value="Glyco_trans_2-like"/>
</dbReference>
<dbReference type="AlphaFoldDB" id="A0A1F7YWH1"/>
<dbReference type="Proteomes" id="UP000178870">
    <property type="component" value="Unassembled WGS sequence"/>
</dbReference>
<proteinExistence type="predicted"/>
<dbReference type="InterPro" id="IPR029044">
    <property type="entry name" value="Nucleotide-diphossugar_trans"/>
</dbReference>
<dbReference type="PANTHER" id="PTHR43179:SF7">
    <property type="entry name" value="RHAMNOSYLTRANSFERASE WBBL"/>
    <property type="match status" value="1"/>
</dbReference>
<evidence type="ECO:0000313" key="2">
    <source>
        <dbReference type="EMBL" id="OGM31524.1"/>
    </source>
</evidence>
<comment type="caution">
    <text evidence="2">The sequence shown here is derived from an EMBL/GenBank/DDBJ whole genome shotgun (WGS) entry which is preliminary data.</text>
</comment>
<evidence type="ECO:0000259" key="1">
    <source>
        <dbReference type="Pfam" id="PF00535"/>
    </source>
</evidence>
<organism evidence="2 3">
    <name type="scientific">Candidatus Woesebacteria bacterium RIFCSPHIGHO2_01_FULL_44_21</name>
    <dbReference type="NCBI Taxonomy" id="1802503"/>
    <lineage>
        <taxon>Bacteria</taxon>
        <taxon>Candidatus Woeseibacteriota</taxon>
    </lineage>
</organism>
<feature type="domain" description="Glycosyltransferase 2-like" evidence="1">
    <location>
        <begin position="4"/>
        <end position="163"/>
    </location>
</feature>
<name>A0A1F7YWH1_9BACT</name>